<comment type="similarity">
    <text evidence="1">Belongs to the peptidase M20A family.</text>
</comment>
<evidence type="ECO:0000256" key="2">
    <source>
        <dbReference type="ARBA" id="ARBA00022670"/>
    </source>
</evidence>
<proteinExistence type="inferred from homology"/>
<accession>A8N9Y3</accession>
<dbReference type="InParanoid" id="A8N9Y3"/>
<dbReference type="PIRSF" id="PIRSF037217">
    <property type="entry name" value="Carboxypeptidase_S"/>
    <property type="match status" value="1"/>
</dbReference>
<keyword evidence="8" id="KW-1133">Transmembrane helix</keyword>
<feature type="active site" evidence="6">
    <location>
        <position position="185"/>
    </location>
</feature>
<dbReference type="VEuPathDB" id="FungiDB:CC1G_05710"/>
<keyword evidence="11" id="KW-1185">Reference proteome</keyword>
<keyword evidence="4" id="KW-0378">Hydrolase</keyword>
<feature type="binding site" evidence="7">
    <location>
        <position position="279"/>
    </location>
    <ligand>
        <name>Zn(2+)</name>
        <dbReference type="ChEBI" id="CHEBI:29105"/>
        <label>2</label>
    </ligand>
</feature>
<evidence type="ECO:0000256" key="7">
    <source>
        <dbReference type="PIRSR" id="PIRSR037217-2"/>
    </source>
</evidence>
<dbReference type="CDD" id="cd05674">
    <property type="entry name" value="M20_yscS"/>
    <property type="match status" value="1"/>
</dbReference>
<keyword evidence="10" id="KW-0121">Carboxypeptidase</keyword>
<feature type="domain" description="Peptidase M20 dimerisation" evidence="9">
    <location>
        <begin position="357"/>
        <end position="450"/>
    </location>
</feature>
<feature type="transmembrane region" description="Helical" evidence="8">
    <location>
        <begin position="21"/>
        <end position="43"/>
    </location>
</feature>
<evidence type="ECO:0000313" key="11">
    <source>
        <dbReference type="Proteomes" id="UP000001861"/>
    </source>
</evidence>
<evidence type="ECO:0000256" key="5">
    <source>
        <dbReference type="ARBA" id="ARBA00022833"/>
    </source>
</evidence>
<dbReference type="EMBL" id="AACS02000007">
    <property type="protein sequence ID" value="EAU90172.2"/>
    <property type="molecule type" value="Genomic_DNA"/>
</dbReference>
<feature type="binding site" evidence="7">
    <location>
        <position position="183"/>
    </location>
    <ligand>
        <name>Zn(2+)</name>
        <dbReference type="ChEBI" id="CHEBI:29105"/>
        <label>2</label>
    </ligand>
</feature>
<dbReference type="Gene3D" id="3.30.70.360">
    <property type="match status" value="1"/>
</dbReference>
<dbReference type="PANTHER" id="PTHR45962">
    <property type="entry name" value="N-FATTY-ACYL-AMINO ACID SYNTHASE/HYDROLASE PM20D1"/>
    <property type="match status" value="1"/>
</dbReference>
<dbReference type="PANTHER" id="PTHR45962:SF1">
    <property type="entry name" value="N-FATTY-ACYL-AMINO ACID SYNTHASE_HYDROLASE PM20D1"/>
    <property type="match status" value="1"/>
</dbReference>
<evidence type="ECO:0000259" key="9">
    <source>
        <dbReference type="Pfam" id="PF07687"/>
    </source>
</evidence>
<dbReference type="SUPFAM" id="SSF53187">
    <property type="entry name" value="Zn-dependent exopeptidases"/>
    <property type="match status" value="1"/>
</dbReference>
<dbReference type="InterPro" id="IPR047177">
    <property type="entry name" value="Pept_M20A"/>
</dbReference>
<dbReference type="InterPro" id="IPR036264">
    <property type="entry name" value="Bact_exopeptidase_dim_dom"/>
</dbReference>
<dbReference type="STRING" id="240176.A8N9Y3"/>
<keyword evidence="2" id="KW-0645">Protease</keyword>
<evidence type="ECO:0000256" key="3">
    <source>
        <dbReference type="ARBA" id="ARBA00022723"/>
    </source>
</evidence>
<dbReference type="InterPro" id="IPR011650">
    <property type="entry name" value="Peptidase_M20_dimer"/>
</dbReference>
<feature type="binding site" evidence="7">
    <location>
        <position position="251"/>
    </location>
    <ligand>
        <name>Zn(2+)</name>
        <dbReference type="ChEBI" id="CHEBI:29105"/>
        <label>1</label>
    </ligand>
</feature>
<gene>
    <name evidence="10" type="ORF">CC1G_05710</name>
</gene>
<feature type="active site" description="Proton acceptor" evidence="6">
    <location>
        <position position="250"/>
    </location>
</feature>
<comment type="caution">
    <text evidence="10">The sequence shown here is derived from an EMBL/GenBank/DDBJ whole genome shotgun (WGS) entry which is preliminary data.</text>
</comment>
<keyword evidence="8" id="KW-0812">Transmembrane</keyword>
<dbReference type="InterPro" id="IPR002933">
    <property type="entry name" value="Peptidase_M20"/>
</dbReference>
<keyword evidence="3 7" id="KW-0479">Metal-binding</keyword>
<dbReference type="PROSITE" id="PS00758">
    <property type="entry name" value="ARGE_DAPE_CPG2_1"/>
    <property type="match status" value="1"/>
</dbReference>
<dbReference type="Proteomes" id="UP000001861">
    <property type="component" value="Unassembled WGS sequence"/>
</dbReference>
<dbReference type="Gene3D" id="1.10.150.900">
    <property type="match status" value="1"/>
</dbReference>
<feature type="binding site" evidence="7">
    <location>
        <position position="216"/>
    </location>
    <ligand>
        <name>Zn(2+)</name>
        <dbReference type="ChEBI" id="CHEBI:29105"/>
        <label>2</label>
    </ligand>
</feature>
<dbReference type="HOGENOM" id="CLU_021802_11_0_1"/>
<dbReference type="GO" id="GO:0046872">
    <property type="term" value="F:metal ion binding"/>
    <property type="evidence" value="ECO:0007669"/>
    <property type="project" value="UniProtKB-KW"/>
</dbReference>
<name>A8N9Y3_COPC7</name>
<dbReference type="AlphaFoldDB" id="A8N9Y3"/>
<organism evidence="10 11">
    <name type="scientific">Coprinopsis cinerea (strain Okayama-7 / 130 / ATCC MYA-4618 / FGSC 9003)</name>
    <name type="common">Inky cap fungus</name>
    <name type="synonym">Hormographiella aspergillata</name>
    <dbReference type="NCBI Taxonomy" id="240176"/>
    <lineage>
        <taxon>Eukaryota</taxon>
        <taxon>Fungi</taxon>
        <taxon>Dikarya</taxon>
        <taxon>Basidiomycota</taxon>
        <taxon>Agaricomycotina</taxon>
        <taxon>Agaricomycetes</taxon>
        <taxon>Agaricomycetidae</taxon>
        <taxon>Agaricales</taxon>
        <taxon>Agaricineae</taxon>
        <taxon>Psathyrellaceae</taxon>
        <taxon>Coprinopsis</taxon>
    </lineage>
</organism>
<keyword evidence="5 7" id="KW-0862">Zinc</keyword>
<evidence type="ECO:0000256" key="4">
    <source>
        <dbReference type="ARBA" id="ARBA00022801"/>
    </source>
</evidence>
<dbReference type="eggNOG" id="KOG2275">
    <property type="taxonomic scope" value="Eukaryota"/>
</dbReference>
<keyword evidence="8" id="KW-0472">Membrane</keyword>
<dbReference type="InterPro" id="IPR017141">
    <property type="entry name" value="Pept_M20_carboxypep"/>
</dbReference>
<evidence type="ECO:0000313" key="10">
    <source>
        <dbReference type="EMBL" id="EAU90172.2"/>
    </source>
</evidence>
<dbReference type="OMA" id="ETDFVWG"/>
<evidence type="ECO:0000256" key="8">
    <source>
        <dbReference type="SAM" id="Phobius"/>
    </source>
</evidence>
<dbReference type="GO" id="GO:0000328">
    <property type="term" value="C:fungal-type vacuole lumen"/>
    <property type="evidence" value="ECO:0007669"/>
    <property type="project" value="TreeGrafter"/>
</dbReference>
<protein>
    <submittedName>
        <fullName evidence="10">Carboxypeptidase</fullName>
    </submittedName>
</protein>
<evidence type="ECO:0000256" key="1">
    <source>
        <dbReference type="ARBA" id="ARBA00006247"/>
    </source>
</evidence>
<evidence type="ECO:0000256" key="6">
    <source>
        <dbReference type="PIRSR" id="PIRSR037217-1"/>
    </source>
</evidence>
<feature type="binding site" evidence="7">
    <location>
        <position position="216"/>
    </location>
    <ligand>
        <name>Zn(2+)</name>
        <dbReference type="ChEBI" id="CHEBI:29105"/>
        <label>1</label>
    </ligand>
</feature>
<dbReference type="FunFam" id="3.40.630.10:FF:000027">
    <property type="entry name" value="N-fatty-acyl-amino acid synthase/hydrolase PM20D1"/>
    <property type="match status" value="1"/>
</dbReference>
<dbReference type="GO" id="GO:0051603">
    <property type="term" value="P:proteolysis involved in protein catabolic process"/>
    <property type="evidence" value="ECO:0007669"/>
    <property type="project" value="TreeGrafter"/>
</dbReference>
<sequence length="609" mass="66826">MPSTQLRDVEGKTWRVPRRGNVVKTLLLSATACLATLYCVTVLDTGDALHHARTSRGISRIFGRAEPEATTDNCPQPPAIRPTKHADLWANLSAHIGTDMVFRQHAIEWLSGAIQIQTETFDGMGPIDEDPRWKVFEPFHEYLLNTFPLVHASLKLTKVNTYGLLYEWVGSDTSLKPILFLAHQDVVPAGNVSQWTHPPYSGHYDGQLIWGRGSLDDKAGVIGTLAAVETLLQNNFSPTRTVLLSFGFDEEISGFLSAGTLAPFIKEIYGKNGVAMVIDEGPGFSRELGTWLATPGVAEKGFMNVKLEIRTPGGHASVPPPHTSIGMLAALLVKFEDSPVKAELSRDHPVYWTLQCKAEHAKEIPDDLRNTIKQAAHSDQSLRDLESIVFQSRVEESIVGLTQAIDVIQGGVKANVLPEQAWAVINHRVPISDSVSSLKERNTNLVVDLAKRFNLTFTSFGQEILSEADVGTPKGSLIMEDLDNSALEPAPITPISGLEAGGFVFLSGTIKGAFEAWSKAYHSNEGFRGEDEEIIIAPSMMSANTDTRWYWDLSKNIFRYNHVNQGANNGTALSSGIHTVNERVAAETYLEMIHFFATLILNADESTSL</sequence>
<dbReference type="SUPFAM" id="SSF55031">
    <property type="entry name" value="Bacterial exopeptidase dimerisation domain"/>
    <property type="match status" value="1"/>
</dbReference>
<feature type="binding site" evidence="7">
    <location>
        <position position="578"/>
    </location>
    <ligand>
        <name>Zn(2+)</name>
        <dbReference type="ChEBI" id="CHEBI:29105"/>
        <label>1</label>
    </ligand>
</feature>
<dbReference type="Gene3D" id="3.40.630.10">
    <property type="entry name" value="Zn peptidases"/>
    <property type="match status" value="1"/>
</dbReference>
<dbReference type="OrthoDB" id="3064516at2759"/>
<reference evidence="10 11" key="1">
    <citation type="journal article" date="2010" name="Proc. Natl. Acad. Sci. U.S.A.">
        <title>Insights into evolution of multicellular fungi from the assembled chromosomes of the mushroom Coprinopsis cinerea (Coprinus cinereus).</title>
        <authorList>
            <person name="Stajich J.E."/>
            <person name="Wilke S.K."/>
            <person name="Ahren D."/>
            <person name="Au C.H."/>
            <person name="Birren B.W."/>
            <person name="Borodovsky M."/>
            <person name="Burns C."/>
            <person name="Canback B."/>
            <person name="Casselton L.A."/>
            <person name="Cheng C.K."/>
            <person name="Deng J."/>
            <person name="Dietrich F.S."/>
            <person name="Fargo D.C."/>
            <person name="Farman M.L."/>
            <person name="Gathman A.C."/>
            <person name="Goldberg J."/>
            <person name="Guigo R."/>
            <person name="Hoegger P.J."/>
            <person name="Hooker J.B."/>
            <person name="Huggins A."/>
            <person name="James T.Y."/>
            <person name="Kamada T."/>
            <person name="Kilaru S."/>
            <person name="Kodira C."/>
            <person name="Kues U."/>
            <person name="Kupfer D."/>
            <person name="Kwan H.S."/>
            <person name="Lomsadze A."/>
            <person name="Li W."/>
            <person name="Lilly W.W."/>
            <person name="Ma L.J."/>
            <person name="Mackey A.J."/>
            <person name="Manning G."/>
            <person name="Martin F."/>
            <person name="Muraguchi H."/>
            <person name="Natvig D.O."/>
            <person name="Palmerini H."/>
            <person name="Ramesh M.A."/>
            <person name="Rehmeyer C.J."/>
            <person name="Roe B.A."/>
            <person name="Shenoy N."/>
            <person name="Stanke M."/>
            <person name="Ter-Hovhannisyan V."/>
            <person name="Tunlid A."/>
            <person name="Velagapudi R."/>
            <person name="Vision T.J."/>
            <person name="Zeng Q."/>
            <person name="Zolan M.E."/>
            <person name="Pukkila P.J."/>
        </authorList>
    </citation>
    <scope>NUCLEOTIDE SEQUENCE [LARGE SCALE GENOMIC DNA]</scope>
    <source>
        <strain evidence="11">Okayama-7 / 130 / ATCC MYA-4618 / FGSC 9003</strain>
    </source>
</reference>
<dbReference type="GO" id="GO:0004181">
    <property type="term" value="F:metallocarboxypeptidase activity"/>
    <property type="evidence" value="ECO:0007669"/>
    <property type="project" value="InterPro"/>
</dbReference>
<dbReference type="RefSeq" id="XP_001831639.2">
    <property type="nucleotide sequence ID" value="XM_001831587.2"/>
</dbReference>
<dbReference type="KEGG" id="cci:CC1G_05710"/>
<dbReference type="GeneID" id="6008113"/>
<dbReference type="Pfam" id="PF01546">
    <property type="entry name" value="Peptidase_M20"/>
    <property type="match status" value="1"/>
</dbReference>
<dbReference type="InterPro" id="IPR001261">
    <property type="entry name" value="ArgE/DapE_CS"/>
</dbReference>
<dbReference type="FunCoup" id="A8N9Y3">
    <property type="interactions" value="9"/>
</dbReference>
<dbReference type="Pfam" id="PF07687">
    <property type="entry name" value="M20_dimer"/>
    <property type="match status" value="1"/>
</dbReference>